<evidence type="ECO:0000313" key="2">
    <source>
        <dbReference type="EMBL" id="AAZ19464.1"/>
    </source>
</evidence>
<dbReference type="AlphaFoldDB" id="Q4FR94"/>
<keyword evidence="3" id="KW-1185">Reference proteome</keyword>
<gene>
    <name evidence="2" type="ordered locus">Psyc_1616</name>
</gene>
<name>Q4FR94_PSYA2</name>
<dbReference type="KEGG" id="par:Psyc_1616"/>
<proteinExistence type="predicted"/>
<dbReference type="HOGENOM" id="CLU_933009_0_0_6"/>
<dbReference type="OrthoDB" id="6360084at2"/>
<evidence type="ECO:0000313" key="3">
    <source>
        <dbReference type="Proteomes" id="UP000000546"/>
    </source>
</evidence>
<dbReference type="InterPro" id="IPR041304">
    <property type="entry name" value="AbiTii"/>
</dbReference>
<reference evidence="2 3" key="1">
    <citation type="journal article" date="2010" name="Appl. Environ. Microbiol.">
        <title>The genome sequence of Psychrobacter arcticus 273-4, a psychroactive Siberian permafrost bacterium, reveals mechanisms for adaptation to low-temperature growth.</title>
        <authorList>
            <person name="Ayala-del-Rio H.L."/>
            <person name="Chain P.S."/>
            <person name="Grzymski J.J."/>
            <person name="Ponder M.A."/>
            <person name="Ivanova N."/>
            <person name="Bergholz P.W."/>
            <person name="Di Bartolo G."/>
            <person name="Hauser L."/>
            <person name="Land M."/>
            <person name="Bakermans C."/>
            <person name="Rodrigues D."/>
            <person name="Klappenbach J."/>
            <person name="Zarka D."/>
            <person name="Larimer F."/>
            <person name="Richardson P."/>
            <person name="Murray A."/>
            <person name="Thomashow M."/>
            <person name="Tiedje J.M."/>
        </authorList>
    </citation>
    <scope>NUCLEOTIDE SEQUENCE [LARGE SCALE GENOMIC DNA]</scope>
    <source>
        <strain evidence="3">DSM 17307 / VKM B-2377 / 273-4</strain>
    </source>
</reference>
<dbReference type="EMBL" id="CP000082">
    <property type="protein sequence ID" value="AAZ19464.1"/>
    <property type="molecule type" value="Genomic_DNA"/>
</dbReference>
<dbReference type="Pfam" id="PF18864">
    <property type="entry name" value="AbiTii"/>
    <property type="match status" value="1"/>
</dbReference>
<organism evidence="2 3">
    <name type="scientific">Psychrobacter arcticus (strain DSM 17307 / VKM B-2377 / 273-4)</name>
    <dbReference type="NCBI Taxonomy" id="259536"/>
    <lineage>
        <taxon>Bacteria</taxon>
        <taxon>Pseudomonadati</taxon>
        <taxon>Pseudomonadota</taxon>
        <taxon>Gammaproteobacteria</taxon>
        <taxon>Moraxellales</taxon>
        <taxon>Moraxellaceae</taxon>
        <taxon>Psychrobacter</taxon>
    </lineage>
</organism>
<protein>
    <recommendedName>
        <fullName evidence="1">AbiTii domain-containing protein</fullName>
    </recommendedName>
</protein>
<evidence type="ECO:0000259" key="1">
    <source>
        <dbReference type="Pfam" id="PF18864"/>
    </source>
</evidence>
<dbReference type="RefSeq" id="WP_011280880.1">
    <property type="nucleotide sequence ID" value="NC_007204.1"/>
</dbReference>
<dbReference type="Proteomes" id="UP000000546">
    <property type="component" value="Chromosome"/>
</dbReference>
<dbReference type="STRING" id="259536.Psyc_1616"/>
<sequence>MIKELIKDISYDKISLNQALTRAKLIAYKIDNNEFISWINKELNGYDDLDIVPEYRQLACDIVAKVENPYHGSKRVPIDLTELNQNIEGNLYKFNYISGISNIEQNLENVNHSNEQYGYIDLPIGIVRSIINIVQQNNISAVSRKMQFGQLHNILSTTKQKLLDTLLELNRAFPNLEDEYMNDDKKDTASQIITNIYGNNASSNVGVGQNFTQGISNSYTEKVEQVLNDLRQLGVPNEDINELEDIINSEPDKSKLGTKFLAWSSALMTKAFEKGIDVKVPEVLDAIQSLII</sequence>
<feature type="domain" description="AbiTii" evidence="1">
    <location>
        <begin position="2"/>
        <end position="192"/>
    </location>
</feature>
<accession>Q4FR94</accession>